<evidence type="ECO:0000313" key="2">
    <source>
        <dbReference type="EMBL" id="KAE8728269.1"/>
    </source>
</evidence>
<feature type="compositionally biased region" description="Basic and acidic residues" evidence="1">
    <location>
        <begin position="24"/>
        <end position="45"/>
    </location>
</feature>
<protein>
    <submittedName>
        <fullName evidence="2">Uncharacterized protein</fullName>
    </submittedName>
</protein>
<gene>
    <name evidence="2" type="ORF">F3Y22_tig00004630pilonHSYRG00058</name>
</gene>
<proteinExistence type="predicted"/>
<dbReference type="EMBL" id="VEPZ02000270">
    <property type="protein sequence ID" value="KAE8728269.1"/>
    <property type="molecule type" value="Genomic_DNA"/>
</dbReference>
<dbReference type="PANTHER" id="PTHR34950">
    <property type="entry name" value="OS04G0457400 PROTEIN"/>
    <property type="match status" value="1"/>
</dbReference>
<name>A0A6A3CMH4_HIBSY</name>
<dbReference type="Proteomes" id="UP000436088">
    <property type="component" value="Unassembled WGS sequence"/>
</dbReference>
<accession>A0A6A3CMH4</accession>
<comment type="caution">
    <text evidence="2">The sequence shown here is derived from an EMBL/GenBank/DDBJ whole genome shotgun (WGS) entry which is preliminary data.</text>
</comment>
<reference evidence="2" key="1">
    <citation type="submission" date="2019-09" db="EMBL/GenBank/DDBJ databases">
        <title>Draft genome information of white flower Hibiscus syriacus.</title>
        <authorList>
            <person name="Kim Y.-M."/>
        </authorList>
    </citation>
    <scope>NUCLEOTIDE SEQUENCE [LARGE SCALE GENOMIC DNA]</scope>
    <source>
        <strain evidence="2">YM2019G1</strain>
    </source>
</reference>
<feature type="compositionally biased region" description="Basic residues" evidence="1">
    <location>
        <begin position="14"/>
        <end position="23"/>
    </location>
</feature>
<keyword evidence="3" id="KW-1185">Reference proteome</keyword>
<sequence>MSTSIGASCAKVYLMRKHQKEKMKRMEEERKSRGENSGAIEEKKPTTVVGGRSKVHPGNFTSTADQTQQGSNNAP</sequence>
<feature type="region of interest" description="Disordered" evidence="1">
    <location>
        <begin position="1"/>
        <end position="75"/>
    </location>
</feature>
<dbReference type="AlphaFoldDB" id="A0A6A3CMH4"/>
<organism evidence="2 3">
    <name type="scientific">Hibiscus syriacus</name>
    <name type="common">Rose of Sharon</name>
    <dbReference type="NCBI Taxonomy" id="106335"/>
    <lineage>
        <taxon>Eukaryota</taxon>
        <taxon>Viridiplantae</taxon>
        <taxon>Streptophyta</taxon>
        <taxon>Embryophyta</taxon>
        <taxon>Tracheophyta</taxon>
        <taxon>Spermatophyta</taxon>
        <taxon>Magnoliopsida</taxon>
        <taxon>eudicotyledons</taxon>
        <taxon>Gunneridae</taxon>
        <taxon>Pentapetalae</taxon>
        <taxon>rosids</taxon>
        <taxon>malvids</taxon>
        <taxon>Malvales</taxon>
        <taxon>Malvaceae</taxon>
        <taxon>Malvoideae</taxon>
        <taxon>Hibiscus</taxon>
    </lineage>
</organism>
<dbReference type="PANTHER" id="PTHR34950:SF2">
    <property type="entry name" value="OS10G0364900 PROTEIN"/>
    <property type="match status" value="1"/>
</dbReference>
<feature type="compositionally biased region" description="Polar residues" evidence="1">
    <location>
        <begin position="59"/>
        <end position="75"/>
    </location>
</feature>
<evidence type="ECO:0000313" key="3">
    <source>
        <dbReference type="Proteomes" id="UP000436088"/>
    </source>
</evidence>
<evidence type="ECO:0000256" key="1">
    <source>
        <dbReference type="SAM" id="MobiDB-lite"/>
    </source>
</evidence>